<keyword evidence="3" id="KW-0133">Cell shape</keyword>
<dbReference type="STRING" id="1619100.UT34_C0001G0223"/>
<evidence type="ECO:0000313" key="7">
    <source>
        <dbReference type="EMBL" id="KKR06183.1"/>
    </source>
</evidence>
<keyword evidence="2 7" id="KW-0808">Transferase</keyword>
<dbReference type="AlphaFoldDB" id="A0A0G0MSR6"/>
<dbReference type="PANTHER" id="PTHR36174">
    <property type="entry name" value="LIPID II:GLYCINE GLYCYLTRANSFERASE"/>
    <property type="match status" value="1"/>
</dbReference>
<dbReference type="GO" id="GO:0008360">
    <property type="term" value="P:regulation of cell shape"/>
    <property type="evidence" value="ECO:0007669"/>
    <property type="project" value="UniProtKB-KW"/>
</dbReference>
<reference evidence="7 8" key="1">
    <citation type="journal article" date="2015" name="Nature">
        <title>rRNA introns, odd ribosomes, and small enigmatic genomes across a large radiation of phyla.</title>
        <authorList>
            <person name="Brown C.T."/>
            <person name="Hug L.A."/>
            <person name="Thomas B.C."/>
            <person name="Sharon I."/>
            <person name="Castelle C.J."/>
            <person name="Singh A."/>
            <person name="Wilkins M.J."/>
            <person name="Williams K.H."/>
            <person name="Banfield J.F."/>
        </authorList>
    </citation>
    <scope>NUCLEOTIDE SEQUENCE [LARGE SCALE GENOMIC DNA]</scope>
</reference>
<dbReference type="PROSITE" id="PS51191">
    <property type="entry name" value="FEMABX"/>
    <property type="match status" value="1"/>
</dbReference>
<name>A0A0G0MSR6_9BACT</name>
<keyword evidence="4" id="KW-0573">Peptidoglycan synthesis</keyword>
<dbReference type="Gene3D" id="3.40.630.30">
    <property type="match status" value="2"/>
</dbReference>
<evidence type="ECO:0000313" key="8">
    <source>
        <dbReference type="Proteomes" id="UP000034799"/>
    </source>
</evidence>
<evidence type="ECO:0000256" key="2">
    <source>
        <dbReference type="ARBA" id="ARBA00022679"/>
    </source>
</evidence>
<evidence type="ECO:0000256" key="3">
    <source>
        <dbReference type="ARBA" id="ARBA00022960"/>
    </source>
</evidence>
<dbReference type="InterPro" id="IPR016181">
    <property type="entry name" value="Acyl_CoA_acyltransferase"/>
</dbReference>
<comment type="caution">
    <text evidence="7">The sequence shown here is derived from an EMBL/GenBank/DDBJ whole genome shotgun (WGS) entry which is preliminary data.</text>
</comment>
<evidence type="ECO:0000256" key="5">
    <source>
        <dbReference type="ARBA" id="ARBA00023315"/>
    </source>
</evidence>
<gene>
    <name evidence="7" type="ORF">UT34_C0001G0223</name>
</gene>
<evidence type="ECO:0000256" key="6">
    <source>
        <dbReference type="ARBA" id="ARBA00023316"/>
    </source>
</evidence>
<dbReference type="GO" id="GO:0009252">
    <property type="term" value="P:peptidoglycan biosynthetic process"/>
    <property type="evidence" value="ECO:0007669"/>
    <property type="project" value="UniProtKB-KW"/>
</dbReference>
<keyword evidence="6" id="KW-0961">Cell wall biogenesis/degradation</keyword>
<evidence type="ECO:0000256" key="1">
    <source>
        <dbReference type="ARBA" id="ARBA00009943"/>
    </source>
</evidence>
<evidence type="ECO:0000256" key="4">
    <source>
        <dbReference type="ARBA" id="ARBA00022984"/>
    </source>
</evidence>
<dbReference type="GO" id="GO:0071555">
    <property type="term" value="P:cell wall organization"/>
    <property type="evidence" value="ECO:0007669"/>
    <property type="project" value="UniProtKB-KW"/>
</dbReference>
<dbReference type="SUPFAM" id="SSF55729">
    <property type="entry name" value="Acyl-CoA N-acyltransferases (Nat)"/>
    <property type="match status" value="2"/>
</dbReference>
<dbReference type="Pfam" id="PF02388">
    <property type="entry name" value="FemAB"/>
    <property type="match status" value="3"/>
</dbReference>
<proteinExistence type="inferred from homology"/>
<dbReference type="EMBL" id="LBWK01000001">
    <property type="protein sequence ID" value="KKR06183.1"/>
    <property type="molecule type" value="Genomic_DNA"/>
</dbReference>
<dbReference type="InterPro" id="IPR003447">
    <property type="entry name" value="FEMABX"/>
</dbReference>
<accession>A0A0G0MSR6</accession>
<dbReference type="PANTHER" id="PTHR36174:SF1">
    <property type="entry name" value="LIPID II:GLYCINE GLYCYLTRANSFERASE"/>
    <property type="match status" value="1"/>
</dbReference>
<dbReference type="Proteomes" id="UP000034799">
    <property type="component" value="Unassembled WGS sequence"/>
</dbReference>
<comment type="similarity">
    <text evidence="1">Belongs to the FemABX family.</text>
</comment>
<sequence length="351" mass="40969">MVEIREVTNQQEWDNVAKSVTPTSVLQSWHWGDFQESLGRKVWKLGIYDNDILTGVALTQKIPTRLRTHLYVSNGPAILRQDMLKYFPSFIDYLKKLGTEENVEFIRMDPVYEDSQELYNELKSLKLVRAKTFTQSENKWLLDVTQDEESILANMEKSTRYEIRRSAKEGVVVYSSTDLKDYDKFEKLFLETAKRQNFITHPLEYYKKQFEILTKYDMYKIFWAEKDGHILAAALISFFGDSASYLHAASESNREVNKLFAPPAVVWAAIREAKLRGMKYFDFWGIALTDDPKHPWAGFTRFKKGFGGFLYRIVRAHDIPLSPKYPLIALLDATRDHWGLAYSKLLKVLKK</sequence>
<keyword evidence="5 7" id="KW-0012">Acyltransferase</keyword>
<dbReference type="GO" id="GO:0016755">
    <property type="term" value="F:aminoacyltransferase activity"/>
    <property type="evidence" value="ECO:0007669"/>
    <property type="project" value="InterPro"/>
</dbReference>
<dbReference type="InterPro" id="IPR050644">
    <property type="entry name" value="PG_Glycine_Bridge_Synth"/>
</dbReference>
<protein>
    <submittedName>
        <fullName evidence="7">Aminoacyltransferase FemX</fullName>
    </submittedName>
</protein>
<organism evidence="7 8">
    <name type="scientific">candidate division WS6 bacterium GW2011_GWF2_39_15</name>
    <dbReference type="NCBI Taxonomy" id="1619100"/>
    <lineage>
        <taxon>Bacteria</taxon>
        <taxon>Candidatus Dojkabacteria</taxon>
    </lineage>
</organism>